<organism evidence="2 3">
    <name type="scientific">Sphingomonas xinjiangensis</name>
    <dbReference type="NCBI Taxonomy" id="643568"/>
    <lineage>
        <taxon>Bacteria</taxon>
        <taxon>Pseudomonadati</taxon>
        <taxon>Pseudomonadota</taxon>
        <taxon>Alphaproteobacteria</taxon>
        <taxon>Sphingomonadales</taxon>
        <taxon>Sphingomonadaceae</taxon>
        <taxon>Sphingomonas</taxon>
    </lineage>
</organism>
<dbReference type="RefSeq" id="WP_184092003.1">
    <property type="nucleotide sequence ID" value="NZ_JACIJF010000037.1"/>
</dbReference>
<dbReference type="Proteomes" id="UP000527143">
    <property type="component" value="Unassembled WGS sequence"/>
</dbReference>
<name>A0A840YTM9_9SPHN</name>
<reference evidence="2 3" key="1">
    <citation type="submission" date="2020-08" db="EMBL/GenBank/DDBJ databases">
        <title>Genomic Encyclopedia of Type Strains, Phase IV (KMG-IV): sequencing the most valuable type-strain genomes for metagenomic binning, comparative biology and taxonomic classification.</title>
        <authorList>
            <person name="Goeker M."/>
        </authorList>
    </citation>
    <scope>NUCLEOTIDE SEQUENCE [LARGE SCALE GENOMIC DNA]</scope>
    <source>
        <strain evidence="2 3">DSM 26736</strain>
    </source>
</reference>
<evidence type="ECO:0008006" key="4">
    <source>
        <dbReference type="Google" id="ProtNLM"/>
    </source>
</evidence>
<dbReference type="InterPro" id="IPR022062">
    <property type="entry name" value="DUF3618"/>
</dbReference>
<dbReference type="Pfam" id="PF12277">
    <property type="entry name" value="DUF3618"/>
    <property type="match status" value="1"/>
</dbReference>
<dbReference type="EMBL" id="JACIJF010000037">
    <property type="protein sequence ID" value="MBB5713030.1"/>
    <property type="molecule type" value="Genomic_DNA"/>
</dbReference>
<accession>A0A840YTM9</accession>
<protein>
    <recommendedName>
        <fullName evidence="4">DUF3618 domain-containing protein</fullName>
    </recommendedName>
</protein>
<evidence type="ECO:0000256" key="1">
    <source>
        <dbReference type="SAM" id="MobiDB-lite"/>
    </source>
</evidence>
<feature type="compositionally biased region" description="Polar residues" evidence="1">
    <location>
        <begin position="183"/>
        <end position="193"/>
    </location>
</feature>
<gene>
    <name evidence="2" type="ORF">FHT02_004292</name>
</gene>
<evidence type="ECO:0000313" key="2">
    <source>
        <dbReference type="EMBL" id="MBB5713030.1"/>
    </source>
</evidence>
<comment type="caution">
    <text evidence="2">The sequence shown here is derived from an EMBL/GenBank/DDBJ whole genome shotgun (WGS) entry which is preliminary data.</text>
</comment>
<evidence type="ECO:0000313" key="3">
    <source>
        <dbReference type="Proteomes" id="UP000527143"/>
    </source>
</evidence>
<dbReference type="AlphaFoldDB" id="A0A840YTM9"/>
<sequence>MAVELSETDQIEHDLERTRARMDQRLDALQDKMSPAQIVNDAFSHVAGTDGATFTDNLIARAKANPAAVALVCAGFAWLMMPRRHSEDAGLEPANELFTRLQFAESRVRRFDDEHDEAFNDRLHEARGHVLGIERGLDEPSSSYSERIRKALASARQSVREAAHDAKAGATGTISDARKHFSGNGQHYSVPRNTSLKSNPLALGALAAVGGLIAGSLLRTTELEERTLGTAAGKLKATGRDVAQDLADKSGRVVNQALDTALNSVTREGLTPDRPIGEAFAALKSGELVGSVKQVAADALEAGKVAVKGEAPTRPLHPTQTET</sequence>
<feature type="region of interest" description="Disordered" evidence="1">
    <location>
        <begin position="165"/>
        <end position="193"/>
    </location>
</feature>
<keyword evidence="3" id="KW-1185">Reference proteome</keyword>
<proteinExistence type="predicted"/>